<dbReference type="InterPro" id="IPR050834">
    <property type="entry name" value="Glycosyltransf_2"/>
</dbReference>
<dbReference type="Pfam" id="PF00535">
    <property type="entry name" value="Glycos_transf_2"/>
    <property type="match status" value="1"/>
</dbReference>
<evidence type="ECO:0000313" key="3">
    <source>
        <dbReference type="Proteomes" id="UP001235344"/>
    </source>
</evidence>
<accession>A0ABY9H504</accession>
<dbReference type="PANTHER" id="PTHR43685">
    <property type="entry name" value="GLYCOSYLTRANSFERASE"/>
    <property type="match status" value="1"/>
</dbReference>
<dbReference type="InterPro" id="IPR001173">
    <property type="entry name" value="Glyco_trans_2-like"/>
</dbReference>
<feature type="domain" description="Glycosyltransferase 2-like" evidence="1">
    <location>
        <begin position="6"/>
        <end position="123"/>
    </location>
</feature>
<dbReference type="Gene3D" id="3.90.550.10">
    <property type="entry name" value="Spore Coat Polysaccharide Biosynthesis Protein SpsA, Chain A"/>
    <property type="match status" value="1"/>
</dbReference>
<gene>
    <name evidence="2" type="ORF">B6N23_00025</name>
</gene>
<evidence type="ECO:0000313" key="2">
    <source>
        <dbReference type="EMBL" id="WLI73383.1"/>
    </source>
</evidence>
<keyword evidence="3" id="KW-1185">Reference proteome</keyword>
<evidence type="ECO:0000259" key="1">
    <source>
        <dbReference type="Pfam" id="PF00535"/>
    </source>
</evidence>
<dbReference type="RefSeq" id="WP_305500988.1">
    <property type="nucleotide sequence ID" value="NZ_CP131913.1"/>
</dbReference>
<protein>
    <submittedName>
        <fullName evidence="2">Glycosyltransferase</fullName>
    </submittedName>
</protein>
<sequence>MNPSLSICIPTYNRAGLVSQLVQRLLSNPGSFEICVHVDGSTDDTLHRLSQIQDPRLRVSSAENQGRAGALVAAVASASGRYCMLFDDDDDLSSAGLARVLRDCAEPLPDGCVGRVYHLADEAGIRVGTSFPVERSNLVALRADYGVRGDKKEVVLTEPLRVAMRIDKTYRRVPTSLYWTRLAMTHDILCINEVIGKKNYLEGGMSDSIKRLKQQNAAPMILLHKARLSAFVRRRFKSWRFAGRSVVAILAYSANKLRFR</sequence>
<dbReference type="InterPro" id="IPR029044">
    <property type="entry name" value="Nucleotide-diphossugar_trans"/>
</dbReference>
<proteinExistence type="predicted"/>
<name>A0ABY9H504_9GAMM</name>
<reference evidence="2 3" key="1">
    <citation type="submission" date="2023-08" db="EMBL/GenBank/DDBJ databases">
        <title>Transcriptome Analysis of Halomonas alkalicola CICC 11012s to Identify the Genes Involved in Alkaline Tolerances.</title>
        <authorList>
            <person name="Zhai L."/>
        </authorList>
    </citation>
    <scope>NUCLEOTIDE SEQUENCE [LARGE SCALE GENOMIC DNA]</scope>
    <source>
        <strain evidence="2 3">CICC 11012s</strain>
    </source>
</reference>
<dbReference type="PANTHER" id="PTHR43685:SF2">
    <property type="entry name" value="GLYCOSYLTRANSFERASE 2-LIKE DOMAIN-CONTAINING PROTEIN"/>
    <property type="match status" value="1"/>
</dbReference>
<dbReference type="SUPFAM" id="SSF53448">
    <property type="entry name" value="Nucleotide-diphospho-sugar transferases"/>
    <property type="match status" value="1"/>
</dbReference>
<dbReference type="Proteomes" id="UP001235344">
    <property type="component" value="Chromosome"/>
</dbReference>
<dbReference type="EMBL" id="CP131913">
    <property type="protein sequence ID" value="WLI73383.1"/>
    <property type="molecule type" value="Genomic_DNA"/>
</dbReference>
<organism evidence="2 3">
    <name type="scientific">Halomonas alkalicola</name>
    <dbReference type="NCBI Taxonomy" id="1930622"/>
    <lineage>
        <taxon>Bacteria</taxon>
        <taxon>Pseudomonadati</taxon>
        <taxon>Pseudomonadota</taxon>
        <taxon>Gammaproteobacteria</taxon>
        <taxon>Oceanospirillales</taxon>
        <taxon>Halomonadaceae</taxon>
        <taxon>Halomonas</taxon>
    </lineage>
</organism>